<comment type="caution">
    <text evidence="2">The sequence shown here is derived from an EMBL/GenBank/DDBJ whole genome shotgun (WGS) entry which is preliminary data.</text>
</comment>
<sequence length="447" mass="50028">MSKGSKKPRDFDAAIDQLNKLNVRIQAKNSRSKQKPDHGTVDIAFFSEFGDDIDEAALAYINNKRRDKFLKAQGVLQSVIKNSNLPDNWNIDWEQFQDYCGGRRLETEPAYDNHGSDDEQSVSSIISKYKQGSEGEDNTAISLLDQSASDSASESNDDADGLSVEWQTCESLERSCRQAEEEYGVPFTPGVTLGWRSFGRAKYSLIVGHQYQGKMIARVVSSANMLKNRETSIDLNARGHIKGTKKYTSAFVKGTGLVAWRVSKANELNPTAPLRPVSNMSYPETYVGVLWHDGAWTWESRENFRSIMEDLTPLQTDILIYRWATAQDAEYKEALTGQRPKYPAISPFDVQHTDTLFDGEGDTGSEAESLSNRSFASEQSTTPSYFSEGSLHQPPASSQSNQQQQYLYVPWSLTHLSCTSPEDTRAEPVDLLQISEVGTCSQRPIYE</sequence>
<name>A0A8H6A576_PETAA</name>
<organism evidence="2 3">
    <name type="scientific">Petromyces alliaceus</name>
    <name type="common">Aspergillus alliaceus</name>
    <dbReference type="NCBI Taxonomy" id="209559"/>
    <lineage>
        <taxon>Eukaryota</taxon>
        <taxon>Fungi</taxon>
        <taxon>Dikarya</taxon>
        <taxon>Ascomycota</taxon>
        <taxon>Pezizomycotina</taxon>
        <taxon>Eurotiomycetes</taxon>
        <taxon>Eurotiomycetidae</taxon>
        <taxon>Eurotiales</taxon>
        <taxon>Aspergillaceae</taxon>
        <taxon>Aspergillus</taxon>
        <taxon>Aspergillus subgen. Circumdati</taxon>
    </lineage>
</organism>
<proteinExistence type="predicted"/>
<feature type="region of interest" description="Disordered" evidence="1">
    <location>
        <begin position="353"/>
        <end position="403"/>
    </location>
</feature>
<keyword evidence="3" id="KW-1185">Reference proteome</keyword>
<evidence type="ECO:0000256" key="1">
    <source>
        <dbReference type="SAM" id="MobiDB-lite"/>
    </source>
</evidence>
<gene>
    <name evidence="2" type="ORF">ETB97_012192</name>
</gene>
<protein>
    <submittedName>
        <fullName evidence="2">Uncharacterized protein</fullName>
    </submittedName>
</protein>
<feature type="compositionally biased region" description="Polar residues" evidence="1">
    <location>
        <begin position="366"/>
        <end position="387"/>
    </location>
</feature>
<evidence type="ECO:0000313" key="2">
    <source>
        <dbReference type="EMBL" id="KAF5862046.1"/>
    </source>
</evidence>
<reference evidence="2 3" key="1">
    <citation type="submission" date="2019-04" db="EMBL/GenBank/DDBJ databases">
        <title>Aspergillus burnettii sp. nov., novel species from soil in southeast Queensland.</title>
        <authorList>
            <person name="Gilchrist C.L.M."/>
            <person name="Pitt J.I."/>
            <person name="Lange L."/>
            <person name="Lacey H.J."/>
            <person name="Vuong D."/>
            <person name="Midgley D.J."/>
            <person name="Greenfield P."/>
            <person name="Bradbury M."/>
            <person name="Lacey E."/>
            <person name="Busk P.K."/>
            <person name="Pilgaard B."/>
            <person name="Chooi Y.H."/>
            <person name="Piggott A.M."/>
        </authorList>
    </citation>
    <scope>NUCLEOTIDE SEQUENCE [LARGE SCALE GENOMIC DNA]</scope>
    <source>
        <strain evidence="2 3">FRR 5400</strain>
    </source>
</reference>
<dbReference type="Proteomes" id="UP000541154">
    <property type="component" value="Unassembled WGS sequence"/>
</dbReference>
<accession>A0A8H6A576</accession>
<dbReference type="AlphaFoldDB" id="A0A8H6A576"/>
<evidence type="ECO:0000313" key="3">
    <source>
        <dbReference type="Proteomes" id="UP000541154"/>
    </source>
</evidence>
<dbReference type="EMBL" id="SPNV01000083">
    <property type="protein sequence ID" value="KAF5862046.1"/>
    <property type="molecule type" value="Genomic_DNA"/>
</dbReference>